<dbReference type="InterPro" id="IPR037165">
    <property type="entry name" value="AldOxase/xan_DH_Mopterin-bd_sf"/>
</dbReference>
<dbReference type="RefSeq" id="WP_054846134.1">
    <property type="nucleotide sequence ID" value="NZ_AP018929.1"/>
</dbReference>
<dbReference type="GeneID" id="41714506"/>
<dbReference type="Gene3D" id="3.30.365.10">
    <property type="entry name" value="Aldehyde oxidase/xanthine dehydrogenase, molybdopterin binding domain"/>
    <property type="match status" value="4"/>
</dbReference>
<dbReference type="SUPFAM" id="SSF56003">
    <property type="entry name" value="Molybdenum cofactor-binding domain"/>
    <property type="match status" value="1"/>
</dbReference>
<sequence length="748" mass="82485">MNYVGKPVKRINDKKFVSGKSQYVDDIQTSSLHAGFVRSPYAHARIRSIDLSDALKTRGVVAIFTGKDLNPMLKDGPGPWVTYIDPKDWKYVPRRALAEEPRYVGDPVAIVLGVDRYSVADAVDKVNVDYEELPAVTKMEDALSDKSMVHKELGTNVGYRKDFIAGNVETAFKSADKVIPVEASNSRLIPSPMEPRGIVVRYESGSLTVWYSTQIPHFAREEFSKDFGIPSSRIRVIMPDVGGAFGSKAHFISEDLAVVASSIKLGRTVRWTATRSEEMISSNSRHNSFKGEVAVKNDGTLLGIRGELLVDLGAYLTYTEGLQPAIIPLMVPGPYRVKNLRLTSTAVYTNTPPITMYRGASRPEATFIIERIMSTVADELHMDDLELRERNLVRADEMPYKNPFGLTYDSGDYLSFMREAKEKLKYAEMKKWAEEERKKGKMVGVGTAFYLEISAFGPWEYGEVRVDEMGDVTVITGGTPHGQGTDTGLAQLVADELQVDISRVNVVWGDTQVVASGTGTYGSRTISIAGSAVKIASSQVLEKMKRIAARMLKADVEEVSYSSGEFIHKDGRKLSWNDVARMAYTGNDPGLYSSVTLEGDVTFPYGLHLAVVEVDETGIAKVKEYRACDDIGRVINPALAEAQIHGGAMQGVGQALYEEARIEDNGQLGVSYAEYFVPTMVESPRYVSYFTENPFQSKYTTGTKGVGEAALIVGPAAIVRAIEDAVGKRFNKTPVTPEEIYKAMKDRR</sequence>
<organism evidence="4 5">
    <name type="scientific">Sulfuracidifex tepidarius</name>
    <dbReference type="NCBI Taxonomy" id="1294262"/>
    <lineage>
        <taxon>Archaea</taxon>
        <taxon>Thermoproteota</taxon>
        <taxon>Thermoprotei</taxon>
        <taxon>Sulfolobales</taxon>
        <taxon>Sulfolobaceae</taxon>
        <taxon>Sulfuracidifex</taxon>
    </lineage>
</organism>
<dbReference type="Pfam" id="PF20256">
    <property type="entry name" value="MoCoBD_2"/>
    <property type="match status" value="1"/>
</dbReference>
<reference evidence="4 5" key="1">
    <citation type="journal article" date="2020" name="Int. J. Syst. Evol. Microbiol.">
        <title>Sulfuracidifex tepidarius gen. nov., sp. nov. and transfer of Sulfolobus metallicus Huber and Stetter 1992 to the genus Sulfuracidifex as Sulfuracidifex metallicus comb. nov.</title>
        <authorList>
            <person name="Itoh T."/>
            <person name="Miura T."/>
            <person name="Sakai H.D."/>
            <person name="Kato S."/>
            <person name="Ohkuma M."/>
            <person name="Takashina T."/>
        </authorList>
    </citation>
    <scope>NUCLEOTIDE SEQUENCE [LARGE SCALE GENOMIC DNA]</scope>
    <source>
        <strain evidence="4 5">IC-006</strain>
    </source>
</reference>
<dbReference type="PANTHER" id="PTHR11908">
    <property type="entry name" value="XANTHINE DEHYDROGENASE"/>
    <property type="match status" value="1"/>
</dbReference>
<dbReference type="InterPro" id="IPR036856">
    <property type="entry name" value="Ald_Oxase/Xan_DH_a/b_sf"/>
</dbReference>
<accession>A0A510DTC9</accession>
<dbReference type="SUPFAM" id="SSF54665">
    <property type="entry name" value="CO dehydrogenase molybdoprotein N-domain-like"/>
    <property type="match status" value="1"/>
</dbReference>
<dbReference type="NCBIfam" id="NF041018">
    <property type="entry name" value="glyceraldDH_alpha"/>
    <property type="match status" value="1"/>
</dbReference>
<dbReference type="GO" id="GO:0005506">
    <property type="term" value="F:iron ion binding"/>
    <property type="evidence" value="ECO:0007669"/>
    <property type="project" value="InterPro"/>
</dbReference>
<dbReference type="Proteomes" id="UP000322983">
    <property type="component" value="Chromosome"/>
</dbReference>
<evidence type="ECO:0000313" key="4">
    <source>
        <dbReference type="EMBL" id="BBG23407.1"/>
    </source>
</evidence>
<dbReference type="InterPro" id="IPR008274">
    <property type="entry name" value="AldOxase/xan_DH_MoCoBD1"/>
</dbReference>
<keyword evidence="2" id="KW-0560">Oxidoreductase</keyword>
<dbReference type="InterPro" id="IPR053554">
    <property type="entry name" value="Glyceraldehyde_dh-related"/>
</dbReference>
<dbReference type="KEGG" id="step:IC006_0691"/>
<evidence type="ECO:0000313" key="5">
    <source>
        <dbReference type="Proteomes" id="UP000322983"/>
    </source>
</evidence>
<name>A0A510DTC9_9CREN</name>
<dbReference type="InterPro" id="IPR046867">
    <property type="entry name" value="AldOxase/xan_DH_MoCoBD2"/>
</dbReference>
<proteinExistence type="predicted"/>
<evidence type="ECO:0000256" key="1">
    <source>
        <dbReference type="ARBA" id="ARBA00022505"/>
    </source>
</evidence>
<evidence type="ECO:0000259" key="3">
    <source>
        <dbReference type="SMART" id="SM01008"/>
    </source>
</evidence>
<feature type="domain" description="Aldehyde oxidase/xanthine dehydrogenase a/b hammerhead" evidence="3">
    <location>
        <begin position="18"/>
        <end position="134"/>
    </location>
</feature>
<dbReference type="EMBL" id="AP018929">
    <property type="protein sequence ID" value="BBG23407.1"/>
    <property type="molecule type" value="Genomic_DNA"/>
</dbReference>
<dbReference type="InterPro" id="IPR000674">
    <property type="entry name" value="Ald_Oxase/Xan_DH_a/b"/>
</dbReference>
<dbReference type="Gene3D" id="3.90.1170.50">
    <property type="entry name" value="Aldehyde oxidase/xanthine dehydrogenase, a/b hammerhead"/>
    <property type="match status" value="1"/>
</dbReference>
<dbReference type="STRING" id="1294262.GCA_001316085_01976"/>
<dbReference type="Pfam" id="PF02738">
    <property type="entry name" value="MoCoBD_1"/>
    <property type="match status" value="1"/>
</dbReference>
<dbReference type="InterPro" id="IPR016208">
    <property type="entry name" value="Ald_Oxase/xanthine_DH-like"/>
</dbReference>
<dbReference type="OrthoDB" id="57164at2157"/>
<dbReference type="SMART" id="SM01008">
    <property type="entry name" value="Ald_Xan_dh_C"/>
    <property type="match status" value="1"/>
</dbReference>
<keyword evidence="1" id="KW-0500">Molybdenum</keyword>
<evidence type="ECO:0000256" key="2">
    <source>
        <dbReference type="ARBA" id="ARBA00023002"/>
    </source>
</evidence>
<dbReference type="AlphaFoldDB" id="A0A510DTC9"/>
<dbReference type="Pfam" id="PF01315">
    <property type="entry name" value="Ald_Xan_dh_C"/>
    <property type="match status" value="1"/>
</dbReference>
<protein>
    <submittedName>
        <fullName evidence="4">Glyceraldehyde dehydrogenase large chain</fullName>
    </submittedName>
</protein>
<dbReference type="GO" id="GO:0016491">
    <property type="term" value="F:oxidoreductase activity"/>
    <property type="evidence" value="ECO:0007669"/>
    <property type="project" value="UniProtKB-KW"/>
</dbReference>
<gene>
    <name evidence="4" type="ORF">IC006_0691</name>
</gene>
<dbReference type="PANTHER" id="PTHR11908:SF132">
    <property type="entry name" value="ALDEHYDE OXIDASE 1-RELATED"/>
    <property type="match status" value="1"/>
</dbReference>
<keyword evidence="5" id="KW-1185">Reference proteome</keyword>